<evidence type="ECO:0000256" key="1">
    <source>
        <dbReference type="SAM" id="MobiDB-lite"/>
    </source>
</evidence>
<dbReference type="OrthoDB" id="5244388at2"/>
<dbReference type="RefSeq" id="WP_130290925.1">
    <property type="nucleotide sequence ID" value="NZ_SHKL01000001.1"/>
</dbReference>
<feature type="region of interest" description="Disordered" evidence="1">
    <location>
        <begin position="1"/>
        <end position="25"/>
    </location>
</feature>
<organism evidence="4 5">
    <name type="scientific">Pseudonocardia sediminis</name>
    <dbReference type="NCBI Taxonomy" id="1397368"/>
    <lineage>
        <taxon>Bacteria</taxon>
        <taxon>Bacillati</taxon>
        <taxon>Actinomycetota</taxon>
        <taxon>Actinomycetes</taxon>
        <taxon>Pseudonocardiales</taxon>
        <taxon>Pseudonocardiaceae</taxon>
        <taxon>Pseudonocardia</taxon>
    </lineage>
</organism>
<evidence type="ECO:0000259" key="3">
    <source>
        <dbReference type="Pfam" id="PF13828"/>
    </source>
</evidence>
<keyword evidence="2" id="KW-1133">Transmembrane helix</keyword>
<dbReference type="InterPro" id="IPR025241">
    <property type="entry name" value="DUF4190"/>
</dbReference>
<protein>
    <submittedName>
        <fullName evidence="4">Uncharacterized protein DUF4333</fullName>
    </submittedName>
</protein>
<comment type="caution">
    <text evidence="4">The sequence shown here is derived from an EMBL/GenBank/DDBJ whole genome shotgun (WGS) entry which is preliminary data.</text>
</comment>
<accession>A0A4Q7V223</accession>
<name>A0A4Q7V223_PSEST</name>
<feature type="domain" description="DUF4190" evidence="3">
    <location>
        <begin position="32"/>
        <end position="85"/>
    </location>
</feature>
<sequence length="240" mass="23764">MTQMQPPTMPSPAGGSRYPMTPPPPPRGTNTLAILSLVLAFVVAPVAAVLGFVALGKIKRTGEGGKGLAVAGIVLGVVFTLVGIAAVLFVVLATPTRTTDNIETQIATTTEQTVGVAPTGVQCPDSVDVQVGATFTCTAGVDGQNLTYLVTQKDDAGNVGIVSQGFVSTAAAAKAVDDEATKNAGVPVTTTCADGAKVVVGGPGTTFGCTIAAESDPTITEEATVTITSDAGDVSISSGG</sequence>
<gene>
    <name evidence="4" type="ORF">EV383_3560</name>
</gene>
<dbReference type="AlphaFoldDB" id="A0A4Q7V223"/>
<keyword evidence="2" id="KW-0472">Membrane</keyword>
<dbReference type="Proteomes" id="UP000291591">
    <property type="component" value="Unassembled WGS sequence"/>
</dbReference>
<feature type="transmembrane region" description="Helical" evidence="2">
    <location>
        <begin position="67"/>
        <end position="92"/>
    </location>
</feature>
<dbReference type="Pfam" id="PF13828">
    <property type="entry name" value="DUF4190"/>
    <property type="match status" value="1"/>
</dbReference>
<evidence type="ECO:0000313" key="4">
    <source>
        <dbReference type="EMBL" id="RZT86663.1"/>
    </source>
</evidence>
<reference evidence="4 5" key="1">
    <citation type="submission" date="2019-02" db="EMBL/GenBank/DDBJ databases">
        <title>Sequencing the genomes of 1000 actinobacteria strains.</title>
        <authorList>
            <person name="Klenk H.-P."/>
        </authorList>
    </citation>
    <scope>NUCLEOTIDE SEQUENCE [LARGE SCALE GENOMIC DNA]</scope>
    <source>
        <strain evidence="4 5">DSM 45779</strain>
    </source>
</reference>
<evidence type="ECO:0000256" key="2">
    <source>
        <dbReference type="SAM" id="Phobius"/>
    </source>
</evidence>
<keyword evidence="5" id="KW-1185">Reference proteome</keyword>
<evidence type="ECO:0000313" key="5">
    <source>
        <dbReference type="Proteomes" id="UP000291591"/>
    </source>
</evidence>
<dbReference type="EMBL" id="SHKL01000001">
    <property type="protein sequence ID" value="RZT86663.1"/>
    <property type="molecule type" value="Genomic_DNA"/>
</dbReference>
<proteinExistence type="predicted"/>
<keyword evidence="2" id="KW-0812">Transmembrane</keyword>
<feature type="transmembrane region" description="Helical" evidence="2">
    <location>
        <begin position="32"/>
        <end position="55"/>
    </location>
</feature>